<evidence type="ECO:0000256" key="2">
    <source>
        <dbReference type="SAM" id="SignalP"/>
    </source>
</evidence>
<evidence type="ECO:0000313" key="3">
    <source>
        <dbReference type="EMBL" id="CAF9940206.1"/>
    </source>
</evidence>
<dbReference type="PANTHER" id="PTHR31048">
    <property type="entry name" value="OS03G0233200 PROTEIN"/>
    <property type="match status" value="1"/>
</dbReference>
<evidence type="ECO:0000313" key="4">
    <source>
        <dbReference type="Proteomes" id="UP000664534"/>
    </source>
</evidence>
<name>A0A8H3J3S0_9LECA</name>
<gene>
    <name evidence="3" type="ORF">IMSHALPRED_001790</name>
</gene>
<dbReference type="PRINTS" id="PR00347">
    <property type="entry name" value="THAUMATIN"/>
</dbReference>
<feature type="disulfide bond" evidence="1">
    <location>
        <begin position="98"/>
        <end position="120"/>
    </location>
</feature>
<feature type="disulfide bond" evidence="1">
    <location>
        <begin position="270"/>
        <end position="279"/>
    </location>
</feature>
<feature type="disulfide bond" evidence="1">
    <location>
        <begin position="125"/>
        <end position="131"/>
    </location>
</feature>
<dbReference type="PIRSF" id="PIRSF002703">
    <property type="entry name" value="Thaumatin"/>
    <property type="match status" value="1"/>
</dbReference>
<proteinExistence type="predicted"/>
<dbReference type="PROSITE" id="PS51367">
    <property type="entry name" value="THAUMATIN_2"/>
    <property type="match status" value="1"/>
</dbReference>
<keyword evidence="1" id="KW-1015">Disulfide bond</keyword>
<dbReference type="EMBL" id="CAJPDT010000128">
    <property type="protein sequence ID" value="CAF9940206.1"/>
    <property type="molecule type" value="Genomic_DNA"/>
</dbReference>
<feature type="disulfide bond" evidence="1">
    <location>
        <begin position="234"/>
        <end position="266"/>
    </location>
</feature>
<feature type="disulfide bond" evidence="1">
    <location>
        <begin position="51"/>
        <end position="348"/>
    </location>
</feature>
<reference evidence="3" key="1">
    <citation type="submission" date="2021-03" db="EMBL/GenBank/DDBJ databases">
        <authorList>
            <person name="Tagirdzhanova G."/>
        </authorList>
    </citation>
    <scope>NUCLEOTIDE SEQUENCE</scope>
</reference>
<organism evidence="3 4">
    <name type="scientific">Imshaugia aleurites</name>
    <dbReference type="NCBI Taxonomy" id="172621"/>
    <lineage>
        <taxon>Eukaryota</taxon>
        <taxon>Fungi</taxon>
        <taxon>Dikarya</taxon>
        <taxon>Ascomycota</taxon>
        <taxon>Pezizomycotina</taxon>
        <taxon>Lecanoromycetes</taxon>
        <taxon>OSLEUM clade</taxon>
        <taxon>Lecanoromycetidae</taxon>
        <taxon>Lecanorales</taxon>
        <taxon>Lecanorineae</taxon>
        <taxon>Parmeliaceae</taxon>
        <taxon>Imshaugia</taxon>
    </lineage>
</organism>
<evidence type="ECO:0008006" key="5">
    <source>
        <dbReference type="Google" id="ProtNLM"/>
    </source>
</evidence>
<evidence type="ECO:0000256" key="1">
    <source>
        <dbReference type="PIRSR" id="PIRSR002703-1"/>
    </source>
</evidence>
<dbReference type="SUPFAM" id="SSF49870">
    <property type="entry name" value="Osmotin, thaumatin-like protein"/>
    <property type="match status" value="1"/>
</dbReference>
<comment type="caution">
    <text evidence="3">The sequence shown here is derived from an EMBL/GenBank/DDBJ whole genome shotgun (WGS) entry which is preliminary data.</text>
</comment>
<dbReference type="Gene3D" id="2.60.110.10">
    <property type="entry name" value="Thaumatin"/>
    <property type="match status" value="1"/>
</dbReference>
<accession>A0A8H3J3S0</accession>
<keyword evidence="4" id="KW-1185">Reference proteome</keyword>
<dbReference type="Pfam" id="PF00314">
    <property type="entry name" value="Thaumatin"/>
    <property type="match status" value="1"/>
</dbReference>
<dbReference type="InterPro" id="IPR001938">
    <property type="entry name" value="Thaumatin"/>
</dbReference>
<protein>
    <recommendedName>
        <fullName evidence="5">Osmotin, thaumatin-like protein</fullName>
    </recommendedName>
</protein>
<dbReference type="OrthoDB" id="202203at2759"/>
<feature type="chain" id="PRO_5034277617" description="Osmotin, thaumatin-like protein" evidence="2">
    <location>
        <begin position="25"/>
        <end position="384"/>
    </location>
</feature>
<dbReference type="SMART" id="SM00205">
    <property type="entry name" value="THN"/>
    <property type="match status" value="1"/>
</dbReference>
<keyword evidence="2" id="KW-0732">Signal</keyword>
<feature type="signal peptide" evidence="2">
    <location>
        <begin position="1"/>
        <end position="24"/>
    </location>
</feature>
<dbReference type="InterPro" id="IPR037176">
    <property type="entry name" value="Osmotin/thaumatin-like_sf"/>
</dbReference>
<dbReference type="Proteomes" id="UP000664534">
    <property type="component" value="Unassembled WGS sequence"/>
</dbReference>
<dbReference type="AlphaFoldDB" id="A0A8H3J3S0"/>
<sequence>MAGRRPGGVLQILRFFILLDTTEALHHMKRPPLAYISRRSETVPLVVTNLCSETIYPGIVSQSGTPPSSGGFELQTGQQMNFTVGADWQGRVWGRTNCSFNSQGTGPANAGGNNGGGSACGTGDCGGIVDCKATGQTPVTLAEFTLATSSGQTFYDISLVDGYNLPLAIISLYPESDNSSLTQIPPNLTNPICIGTAALLTAQGDVSDSNSGTNSSYPIPLDESLSISDVASWCPWDLQVNIPTVPFDGVYSYPDTNIQRPGFDPCFSACAKFGQAADCCTGSYDSPNVCKPSSYSTAAKSVCPDAYSYGTCNVASSKLPELSGSEAFDDQTSTFIIPSGGGFEVTFCPTGRSSNILKVYKQQLAQLSETGSVSESMLEAMRGT</sequence>
<feature type="disulfide bond" evidence="1">
    <location>
        <begin position="280"/>
        <end position="290"/>
    </location>
</feature>